<keyword evidence="2" id="KW-1185">Reference proteome</keyword>
<gene>
    <name evidence="1" type="ORF">DPMN_096828</name>
</gene>
<sequence>MTLFKCAYTWSASCAKYNVVMRLFILISNENHNTSNIQFNTMTTKNNLRVLLRMLDCVYGNIEH</sequence>
<evidence type="ECO:0000313" key="2">
    <source>
        <dbReference type="Proteomes" id="UP000828390"/>
    </source>
</evidence>
<reference evidence="1" key="2">
    <citation type="submission" date="2020-11" db="EMBL/GenBank/DDBJ databases">
        <authorList>
            <person name="McCartney M.A."/>
            <person name="Auch B."/>
            <person name="Kono T."/>
            <person name="Mallez S."/>
            <person name="Becker A."/>
            <person name="Gohl D.M."/>
            <person name="Silverstein K.A.T."/>
            <person name="Koren S."/>
            <person name="Bechman K.B."/>
            <person name="Herman A."/>
            <person name="Abrahante J.E."/>
            <person name="Garbe J."/>
        </authorList>
    </citation>
    <scope>NUCLEOTIDE SEQUENCE</scope>
    <source>
        <strain evidence="1">Duluth1</strain>
        <tissue evidence="1">Whole animal</tissue>
    </source>
</reference>
<dbReference type="AlphaFoldDB" id="A0A9D4LC49"/>
<reference evidence="1" key="1">
    <citation type="journal article" date="2019" name="bioRxiv">
        <title>The Genome of the Zebra Mussel, Dreissena polymorpha: A Resource for Invasive Species Research.</title>
        <authorList>
            <person name="McCartney M.A."/>
            <person name="Auch B."/>
            <person name="Kono T."/>
            <person name="Mallez S."/>
            <person name="Zhang Y."/>
            <person name="Obille A."/>
            <person name="Becker A."/>
            <person name="Abrahante J.E."/>
            <person name="Garbe J."/>
            <person name="Badalamenti J.P."/>
            <person name="Herman A."/>
            <person name="Mangelson H."/>
            <person name="Liachko I."/>
            <person name="Sullivan S."/>
            <person name="Sone E.D."/>
            <person name="Koren S."/>
            <person name="Silverstein K.A.T."/>
            <person name="Beckman K.B."/>
            <person name="Gohl D.M."/>
        </authorList>
    </citation>
    <scope>NUCLEOTIDE SEQUENCE</scope>
    <source>
        <strain evidence="1">Duluth1</strain>
        <tissue evidence="1">Whole animal</tissue>
    </source>
</reference>
<comment type="caution">
    <text evidence="1">The sequence shown here is derived from an EMBL/GenBank/DDBJ whole genome shotgun (WGS) entry which is preliminary data.</text>
</comment>
<evidence type="ECO:0000313" key="1">
    <source>
        <dbReference type="EMBL" id="KAH3854291.1"/>
    </source>
</evidence>
<name>A0A9D4LC49_DREPO</name>
<dbReference type="EMBL" id="JAIWYP010000003">
    <property type="protein sequence ID" value="KAH3854291.1"/>
    <property type="molecule type" value="Genomic_DNA"/>
</dbReference>
<accession>A0A9D4LC49</accession>
<proteinExistence type="predicted"/>
<organism evidence="1 2">
    <name type="scientific">Dreissena polymorpha</name>
    <name type="common">Zebra mussel</name>
    <name type="synonym">Mytilus polymorpha</name>
    <dbReference type="NCBI Taxonomy" id="45954"/>
    <lineage>
        <taxon>Eukaryota</taxon>
        <taxon>Metazoa</taxon>
        <taxon>Spiralia</taxon>
        <taxon>Lophotrochozoa</taxon>
        <taxon>Mollusca</taxon>
        <taxon>Bivalvia</taxon>
        <taxon>Autobranchia</taxon>
        <taxon>Heteroconchia</taxon>
        <taxon>Euheterodonta</taxon>
        <taxon>Imparidentia</taxon>
        <taxon>Neoheterodontei</taxon>
        <taxon>Myida</taxon>
        <taxon>Dreissenoidea</taxon>
        <taxon>Dreissenidae</taxon>
        <taxon>Dreissena</taxon>
    </lineage>
</organism>
<protein>
    <submittedName>
        <fullName evidence="1">Uncharacterized protein</fullName>
    </submittedName>
</protein>
<dbReference type="Proteomes" id="UP000828390">
    <property type="component" value="Unassembled WGS sequence"/>
</dbReference>